<dbReference type="STRING" id="436010.A0A166U997"/>
<protein>
    <recommendedName>
        <fullName evidence="2">Nephrocystin 3-like N-terminal domain-containing protein</fullName>
    </recommendedName>
</protein>
<dbReference type="InterPro" id="IPR015943">
    <property type="entry name" value="WD40/YVTN_repeat-like_dom_sf"/>
</dbReference>
<name>A0A166U997_9AGAM</name>
<dbReference type="Pfam" id="PF24883">
    <property type="entry name" value="NPHP3_N"/>
    <property type="match status" value="1"/>
</dbReference>
<dbReference type="PANTHER" id="PTHR10039">
    <property type="entry name" value="AMELOGENIN"/>
    <property type="match status" value="1"/>
</dbReference>
<dbReference type="InterPro" id="IPR056884">
    <property type="entry name" value="NPHP3-like_N"/>
</dbReference>
<evidence type="ECO:0000313" key="4">
    <source>
        <dbReference type="Proteomes" id="UP000076532"/>
    </source>
</evidence>
<dbReference type="InterPro" id="IPR027417">
    <property type="entry name" value="P-loop_NTPase"/>
</dbReference>
<dbReference type="Gene3D" id="3.40.50.300">
    <property type="entry name" value="P-loop containing nucleotide triphosphate hydrolases"/>
    <property type="match status" value="1"/>
</dbReference>
<dbReference type="AlphaFoldDB" id="A0A166U997"/>
<dbReference type="Gene3D" id="2.130.10.10">
    <property type="entry name" value="YVTN repeat-like/Quinoprotein amine dehydrogenase"/>
    <property type="match status" value="1"/>
</dbReference>
<proteinExistence type="predicted"/>
<keyword evidence="1" id="KW-0677">Repeat</keyword>
<sequence>MPNSMDDLEKFFGAIWDKFRRKERLSVQKPPWPSWDLDPKFFQAMSQWTMDNPESSLDRVLDNVCTALEKSDSVMQFIPDSPFPARSLVTALVYLLRLGINISTAKSHVQEFAKEVVHWISQLQTASITSKRARFSRATRKNLSHVLINEICTWATARLNDGRWSGIKHGLAIDKEVEDFKIRIASARALFLDLSCIEVAKGIDAILDEIEMVRQHQEDQLQGIHDKLDAQEQARARKEYLQKMLQTVSNPTYSHQGKKPCDAGTRVEVLAEIEKWKNDRSKNSQGFLWLTGEPGAGKSAITATIARDCKDDGTLWAQFFINRNNAETTDPKLYFPSIARQFIDHSSHSDVEIAIVAALKSRPSLLDNISIEQVSQLFLVALKIACDSDRERPVVVVVDGLDETDQSKLADTAQILSQIFNSLTSCNAKILISSRTDDEIRRPFAKMMDPRHVKHIHLDTNAPSSIRDVSAYIIKRISQIVEENDLNWNTWPGEIRMKALCHRASGLFIWAVTVVKFFQDQIRILGKECLNDLLDAVSVKGMGDINNLYWTILQLAYKSCDDDWRFETFRRIVGCVTALKEPLTIAAIAELLDLRRDPFSDPVDIVVFFRQTRTVLVAGADAIDDQTVPRLHRSFFEFITSDRAEKKFRVDLRFSNGELALQSIRQLTKISNPRENSRTPELRYAIQFWGLHLSQRGDIPSGVCIIGNLARLQVGHTSCKTALETRLRSLTWPRCNPMGLSVPLKREEVQLFHSEGQLSQWCDKPKSARCNGYVTSACISSYAILTACYNDNTIYFWDPSTLLRLEGIHLAGGRDVEGFSFIAISLDEKRVAAVCTNGAVCLWDFQTRQLVCPTMESGIPGFNTSLSLSFSSDSQCLTLACIEGPTSVWDAFDGSPVGSNLGLHEQLDLLIAHSPLFDLENGWSTPVATLQSSQFGTPGQHYEQMQWIPSNNPDGGLWAYMDNRLICGSGTGFVTIIEESSHFERTHNFFT</sequence>
<organism evidence="3 4">
    <name type="scientific">Athelia psychrophila</name>
    <dbReference type="NCBI Taxonomy" id="1759441"/>
    <lineage>
        <taxon>Eukaryota</taxon>
        <taxon>Fungi</taxon>
        <taxon>Dikarya</taxon>
        <taxon>Basidiomycota</taxon>
        <taxon>Agaricomycotina</taxon>
        <taxon>Agaricomycetes</taxon>
        <taxon>Agaricomycetidae</taxon>
        <taxon>Atheliales</taxon>
        <taxon>Atheliaceae</taxon>
        <taxon>Athelia</taxon>
    </lineage>
</organism>
<reference evidence="3 4" key="1">
    <citation type="journal article" date="2016" name="Mol. Biol. Evol.">
        <title>Comparative Genomics of Early-Diverging Mushroom-Forming Fungi Provides Insights into the Origins of Lignocellulose Decay Capabilities.</title>
        <authorList>
            <person name="Nagy L.G."/>
            <person name="Riley R."/>
            <person name="Tritt A."/>
            <person name="Adam C."/>
            <person name="Daum C."/>
            <person name="Floudas D."/>
            <person name="Sun H."/>
            <person name="Yadav J.S."/>
            <person name="Pangilinan J."/>
            <person name="Larsson K.H."/>
            <person name="Matsuura K."/>
            <person name="Barry K."/>
            <person name="Labutti K."/>
            <person name="Kuo R."/>
            <person name="Ohm R.A."/>
            <person name="Bhattacharya S.S."/>
            <person name="Shirouzu T."/>
            <person name="Yoshinaga Y."/>
            <person name="Martin F.M."/>
            <person name="Grigoriev I.V."/>
            <person name="Hibbett D.S."/>
        </authorList>
    </citation>
    <scope>NUCLEOTIDE SEQUENCE [LARGE SCALE GENOMIC DNA]</scope>
    <source>
        <strain evidence="3 4">CBS 109695</strain>
    </source>
</reference>
<feature type="domain" description="Nephrocystin 3-like N-terminal" evidence="2">
    <location>
        <begin position="272"/>
        <end position="435"/>
    </location>
</feature>
<keyword evidence="4" id="KW-1185">Reference proteome</keyword>
<accession>A0A166U997</accession>
<gene>
    <name evidence="3" type="ORF">FIBSPDRAFT_1037451</name>
</gene>
<dbReference type="Proteomes" id="UP000076532">
    <property type="component" value="Unassembled WGS sequence"/>
</dbReference>
<evidence type="ECO:0000256" key="1">
    <source>
        <dbReference type="ARBA" id="ARBA00022737"/>
    </source>
</evidence>
<dbReference type="OrthoDB" id="194358at2759"/>
<dbReference type="SUPFAM" id="SSF50978">
    <property type="entry name" value="WD40 repeat-like"/>
    <property type="match status" value="1"/>
</dbReference>
<evidence type="ECO:0000313" key="3">
    <source>
        <dbReference type="EMBL" id="KZP31458.1"/>
    </source>
</evidence>
<evidence type="ECO:0000259" key="2">
    <source>
        <dbReference type="Pfam" id="PF24883"/>
    </source>
</evidence>
<dbReference type="EMBL" id="KV417489">
    <property type="protein sequence ID" value="KZP31458.1"/>
    <property type="molecule type" value="Genomic_DNA"/>
</dbReference>
<dbReference type="PANTHER" id="PTHR10039:SF14">
    <property type="entry name" value="NACHT DOMAIN-CONTAINING PROTEIN"/>
    <property type="match status" value="1"/>
</dbReference>
<dbReference type="SUPFAM" id="SSF52540">
    <property type="entry name" value="P-loop containing nucleoside triphosphate hydrolases"/>
    <property type="match status" value="1"/>
</dbReference>
<dbReference type="InterPro" id="IPR036322">
    <property type="entry name" value="WD40_repeat_dom_sf"/>
</dbReference>